<comment type="caution">
    <text evidence="3">The sequence shown here is derived from an EMBL/GenBank/DDBJ whole genome shotgun (WGS) entry which is preliminary data.</text>
</comment>
<evidence type="ECO:0008006" key="5">
    <source>
        <dbReference type="Google" id="ProtNLM"/>
    </source>
</evidence>
<feature type="transmembrane region" description="Helical" evidence="2">
    <location>
        <begin position="45"/>
        <end position="62"/>
    </location>
</feature>
<dbReference type="InterPro" id="IPR026686">
    <property type="entry name" value="UPF0708"/>
</dbReference>
<sequence>MSSEPFKGEKPQPHTPTGNAPKKDLPGTRLFKVLNPELYMKPNRLIMYGGAVAMAGVILWLGSDELRHRQEKVIAGVGDNNSTAASGQRAQTYQERMAELKRELK</sequence>
<keyword evidence="2" id="KW-0812">Transmembrane</keyword>
<reference evidence="3" key="1">
    <citation type="submission" date="2022-07" db="EMBL/GenBank/DDBJ databases">
        <title>Phylogenomic reconstructions and comparative analyses of Kickxellomycotina fungi.</title>
        <authorList>
            <person name="Reynolds N.K."/>
            <person name="Stajich J.E."/>
            <person name="Barry K."/>
            <person name="Grigoriev I.V."/>
            <person name="Crous P."/>
            <person name="Smith M.E."/>
        </authorList>
    </citation>
    <scope>NUCLEOTIDE SEQUENCE</scope>
    <source>
        <strain evidence="3">RSA 476</strain>
    </source>
</reference>
<gene>
    <name evidence="3" type="ORF">GGH94_005077</name>
</gene>
<evidence type="ECO:0000256" key="2">
    <source>
        <dbReference type="SAM" id="Phobius"/>
    </source>
</evidence>
<dbReference type="Pfam" id="PF14937">
    <property type="entry name" value="DUF4500"/>
    <property type="match status" value="1"/>
</dbReference>
<keyword evidence="2" id="KW-1133">Transmembrane helix</keyword>
<keyword evidence="2" id="KW-0472">Membrane</keyword>
<dbReference type="EMBL" id="JANBUY010000243">
    <property type="protein sequence ID" value="KAJ2861157.1"/>
    <property type="molecule type" value="Genomic_DNA"/>
</dbReference>
<feature type="region of interest" description="Disordered" evidence="1">
    <location>
        <begin position="1"/>
        <end position="27"/>
    </location>
</feature>
<accession>A0A9W8IGM5</accession>
<keyword evidence="4" id="KW-1185">Reference proteome</keyword>
<evidence type="ECO:0000256" key="1">
    <source>
        <dbReference type="SAM" id="MobiDB-lite"/>
    </source>
</evidence>
<organism evidence="3 4">
    <name type="scientific">Coemansia aciculifera</name>
    <dbReference type="NCBI Taxonomy" id="417176"/>
    <lineage>
        <taxon>Eukaryota</taxon>
        <taxon>Fungi</taxon>
        <taxon>Fungi incertae sedis</taxon>
        <taxon>Zoopagomycota</taxon>
        <taxon>Kickxellomycotina</taxon>
        <taxon>Kickxellomycetes</taxon>
        <taxon>Kickxellales</taxon>
        <taxon>Kickxellaceae</taxon>
        <taxon>Coemansia</taxon>
    </lineage>
</organism>
<feature type="compositionally biased region" description="Basic and acidic residues" evidence="1">
    <location>
        <begin position="1"/>
        <end position="12"/>
    </location>
</feature>
<evidence type="ECO:0000313" key="4">
    <source>
        <dbReference type="Proteomes" id="UP001140074"/>
    </source>
</evidence>
<dbReference type="Proteomes" id="UP001140074">
    <property type="component" value="Unassembled WGS sequence"/>
</dbReference>
<name>A0A9W8IGM5_9FUNG</name>
<proteinExistence type="predicted"/>
<evidence type="ECO:0000313" key="3">
    <source>
        <dbReference type="EMBL" id="KAJ2861157.1"/>
    </source>
</evidence>
<dbReference type="AlphaFoldDB" id="A0A9W8IGM5"/>
<protein>
    <recommendedName>
        <fullName evidence="5">Small integral membrane protein 8</fullName>
    </recommendedName>
</protein>